<dbReference type="SUPFAM" id="SSF49464">
    <property type="entry name" value="Carboxypeptidase regulatory domain-like"/>
    <property type="match status" value="1"/>
</dbReference>
<protein>
    <recommendedName>
        <fullName evidence="3">Carboxypeptidase regulatory-like domain-containing protein</fullName>
    </recommendedName>
</protein>
<organism evidence="2">
    <name type="scientific">marine metagenome</name>
    <dbReference type="NCBI Taxonomy" id="408172"/>
    <lineage>
        <taxon>unclassified sequences</taxon>
        <taxon>metagenomes</taxon>
        <taxon>ecological metagenomes</taxon>
    </lineage>
</organism>
<feature type="non-terminal residue" evidence="2">
    <location>
        <position position="74"/>
    </location>
</feature>
<dbReference type="InterPro" id="IPR008969">
    <property type="entry name" value="CarboxyPept-like_regulatory"/>
</dbReference>
<accession>A0A382R1Z7</accession>
<keyword evidence="1" id="KW-0472">Membrane</keyword>
<evidence type="ECO:0000256" key="1">
    <source>
        <dbReference type="SAM" id="Phobius"/>
    </source>
</evidence>
<name>A0A382R1Z7_9ZZZZ</name>
<evidence type="ECO:0008006" key="3">
    <source>
        <dbReference type="Google" id="ProtNLM"/>
    </source>
</evidence>
<dbReference type="AlphaFoldDB" id="A0A382R1Z7"/>
<dbReference type="EMBL" id="UINC01118220">
    <property type="protein sequence ID" value="SVC91200.1"/>
    <property type="molecule type" value="Genomic_DNA"/>
</dbReference>
<sequence length="74" mass="8015">MPVCTIKFRKRINTITNSWTSYILIGICIQNFIWAGVSGKIYGRVTDRDNGDPLPGVNVVVVGTSQGSATDLEG</sequence>
<reference evidence="2" key="1">
    <citation type="submission" date="2018-05" db="EMBL/GenBank/DDBJ databases">
        <authorList>
            <person name="Lanie J.A."/>
            <person name="Ng W.-L."/>
            <person name="Kazmierczak K.M."/>
            <person name="Andrzejewski T.M."/>
            <person name="Davidsen T.M."/>
            <person name="Wayne K.J."/>
            <person name="Tettelin H."/>
            <person name="Glass J.I."/>
            <person name="Rusch D."/>
            <person name="Podicherti R."/>
            <person name="Tsui H.-C.T."/>
            <person name="Winkler M.E."/>
        </authorList>
    </citation>
    <scope>NUCLEOTIDE SEQUENCE</scope>
</reference>
<evidence type="ECO:0000313" key="2">
    <source>
        <dbReference type="EMBL" id="SVC91200.1"/>
    </source>
</evidence>
<proteinExistence type="predicted"/>
<keyword evidence="1" id="KW-1133">Transmembrane helix</keyword>
<feature type="transmembrane region" description="Helical" evidence="1">
    <location>
        <begin position="19"/>
        <end position="37"/>
    </location>
</feature>
<gene>
    <name evidence="2" type="ORF">METZ01_LOCUS344054</name>
</gene>
<keyword evidence="1" id="KW-0812">Transmembrane</keyword>
<dbReference type="Pfam" id="PF13715">
    <property type="entry name" value="CarbopepD_reg_2"/>
    <property type="match status" value="1"/>
</dbReference>